<evidence type="ECO:0000313" key="1">
    <source>
        <dbReference type="EMBL" id="CAH1603974.1"/>
    </source>
</evidence>
<sequence length="107" mass="12585">MKESTLQYLFRRMKSKQEMFIERKNITLAELQDPKNGMPIGETKVLKHISNTAAKLEASYKHSIIGNPETSTFSKSYLDKRLIDYIEKFLVKNQRFIKLMEQRGKTI</sequence>
<dbReference type="RefSeq" id="WP_409588139.1">
    <property type="nucleotide sequence ID" value="NZ_CAKMTZ010000002.1"/>
</dbReference>
<dbReference type="AlphaFoldDB" id="A0AAU9QYA9"/>
<gene>
    <name evidence="1" type="ORF">THF1A12_90078</name>
</gene>
<proteinExistence type="predicted"/>
<evidence type="ECO:0000313" key="2">
    <source>
        <dbReference type="Proteomes" id="UP001295462"/>
    </source>
</evidence>
<comment type="caution">
    <text evidence="1">The sequence shown here is derived from an EMBL/GenBank/DDBJ whole genome shotgun (WGS) entry which is preliminary data.</text>
</comment>
<reference evidence="1" key="1">
    <citation type="submission" date="2022-01" db="EMBL/GenBank/DDBJ databases">
        <authorList>
            <person name="Lagorce A."/>
        </authorList>
    </citation>
    <scope>NUCLEOTIDE SEQUENCE</scope>
    <source>
        <strain evidence="1">Th15_F1_A12</strain>
    </source>
</reference>
<name>A0AAU9QYA9_9VIBR</name>
<dbReference type="Proteomes" id="UP001295462">
    <property type="component" value="Unassembled WGS sequence"/>
</dbReference>
<organism evidence="1 2">
    <name type="scientific">Vibrio jasicida</name>
    <dbReference type="NCBI Taxonomy" id="766224"/>
    <lineage>
        <taxon>Bacteria</taxon>
        <taxon>Pseudomonadati</taxon>
        <taxon>Pseudomonadota</taxon>
        <taxon>Gammaproteobacteria</taxon>
        <taxon>Vibrionales</taxon>
        <taxon>Vibrionaceae</taxon>
        <taxon>Vibrio</taxon>
    </lineage>
</organism>
<protein>
    <submittedName>
        <fullName evidence="1">Uncharacterized protein</fullName>
    </submittedName>
</protein>
<dbReference type="EMBL" id="CAKMUD010000149">
    <property type="protein sequence ID" value="CAH1603974.1"/>
    <property type="molecule type" value="Genomic_DNA"/>
</dbReference>
<accession>A0AAU9QYA9</accession>